<protein>
    <submittedName>
        <fullName evidence="1">Uncharacterized protein</fullName>
    </submittedName>
</protein>
<dbReference type="Proteomes" id="UP001454036">
    <property type="component" value="Unassembled WGS sequence"/>
</dbReference>
<proteinExistence type="predicted"/>
<dbReference type="AlphaFoldDB" id="A0AAV3RLP1"/>
<evidence type="ECO:0000313" key="2">
    <source>
        <dbReference type="Proteomes" id="UP001454036"/>
    </source>
</evidence>
<name>A0AAV3RLP1_LITER</name>
<organism evidence="1 2">
    <name type="scientific">Lithospermum erythrorhizon</name>
    <name type="common">Purple gromwell</name>
    <name type="synonym">Lithospermum officinale var. erythrorhizon</name>
    <dbReference type="NCBI Taxonomy" id="34254"/>
    <lineage>
        <taxon>Eukaryota</taxon>
        <taxon>Viridiplantae</taxon>
        <taxon>Streptophyta</taxon>
        <taxon>Embryophyta</taxon>
        <taxon>Tracheophyta</taxon>
        <taxon>Spermatophyta</taxon>
        <taxon>Magnoliopsida</taxon>
        <taxon>eudicotyledons</taxon>
        <taxon>Gunneridae</taxon>
        <taxon>Pentapetalae</taxon>
        <taxon>asterids</taxon>
        <taxon>lamiids</taxon>
        <taxon>Boraginales</taxon>
        <taxon>Boraginaceae</taxon>
        <taxon>Boraginoideae</taxon>
        <taxon>Lithospermeae</taxon>
        <taxon>Lithospermum</taxon>
    </lineage>
</organism>
<comment type="caution">
    <text evidence="1">The sequence shown here is derived from an EMBL/GenBank/DDBJ whole genome shotgun (WGS) entry which is preliminary data.</text>
</comment>
<evidence type="ECO:0000313" key="1">
    <source>
        <dbReference type="EMBL" id="GAA0177679.1"/>
    </source>
</evidence>
<reference evidence="1 2" key="1">
    <citation type="submission" date="2024-01" db="EMBL/GenBank/DDBJ databases">
        <title>The complete chloroplast genome sequence of Lithospermum erythrorhizon: insights into the phylogenetic relationship among Boraginaceae species and the maternal lineages of purple gromwells.</title>
        <authorList>
            <person name="Okada T."/>
            <person name="Watanabe K."/>
        </authorList>
    </citation>
    <scope>NUCLEOTIDE SEQUENCE [LARGE SCALE GENOMIC DNA]</scope>
</reference>
<dbReference type="EMBL" id="BAABME010010344">
    <property type="protein sequence ID" value="GAA0177679.1"/>
    <property type="molecule type" value="Genomic_DNA"/>
</dbReference>
<gene>
    <name evidence="1" type="ORF">LIER_29732</name>
</gene>
<accession>A0AAV3RLP1</accession>
<keyword evidence="2" id="KW-1185">Reference proteome</keyword>
<sequence length="121" mass="13648">MMSDGHMKWRGSLRIRGIVARASVRPPILLSFIRETYLSLWDLLKLGGLPVTGRLFDEVVLTAECLSPTLDSDSRVPRSCSFLLRFSTSASICPLGPSVFQHRSWDFSDRYPFDILEINTG</sequence>